<evidence type="ECO:0000313" key="4">
    <source>
        <dbReference type="Proteomes" id="UP000792457"/>
    </source>
</evidence>
<dbReference type="EMBL" id="KZ308161">
    <property type="protein sequence ID" value="KAG8223481.1"/>
    <property type="molecule type" value="Genomic_DNA"/>
</dbReference>
<feature type="compositionally biased region" description="Low complexity" evidence="1">
    <location>
        <begin position="251"/>
        <end position="287"/>
    </location>
</feature>
<name>A0A8K0JW72_LADFU</name>
<feature type="transmembrane region" description="Helical" evidence="2">
    <location>
        <begin position="448"/>
        <end position="473"/>
    </location>
</feature>
<gene>
    <name evidence="3" type="ORF">J437_LFUL001975</name>
</gene>
<reference evidence="3" key="1">
    <citation type="submission" date="2013-04" db="EMBL/GenBank/DDBJ databases">
        <authorList>
            <person name="Qu J."/>
            <person name="Murali S.C."/>
            <person name="Bandaranaike D."/>
            <person name="Bellair M."/>
            <person name="Blankenburg K."/>
            <person name="Chao H."/>
            <person name="Dinh H."/>
            <person name="Doddapaneni H."/>
            <person name="Downs B."/>
            <person name="Dugan-Rocha S."/>
            <person name="Elkadiri S."/>
            <person name="Gnanaolivu R.D."/>
            <person name="Hernandez B."/>
            <person name="Javaid M."/>
            <person name="Jayaseelan J.C."/>
            <person name="Lee S."/>
            <person name="Li M."/>
            <person name="Ming W."/>
            <person name="Munidasa M."/>
            <person name="Muniz J."/>
            <person name="Nguyen L."/>
            <person name="Ongeri F."/>
            <person name="Osuji N."/>
            <person name="Pu L.-L."/>
            <person name="Puazo M."/>
            <person name="Qu C."/>
            <person name="Quiroz J."/>
            <person name="Raj R."/>
            <person name="Weissenberger G."/>
            <person name="Xin Y."/>
            <person name="Zou X."/>
            <person name="Han Y."/>
            <person name="Richards S."/>
            <person name="Worley K."/>
            <person name="Muzny D."/>
            <person name="Gibbs R."/>
        </authorList>
    </citation>
    <scope>NUCLEOTIDE SEQUENCE</scope>
    <source>
        <strain evidence="3">Sampled in the wild</strain>
    </source>
</reference>
<keyword evidence="4" id="KW-1185">Reference proteome</keyword>
<dbReference type="InterPro" id="IPR045219">
    <property type="entry name" value="PKAT"/>
</dbReference>
<reference evidence="3" key="2">
    <citation type="submission" date="2017-10" db="EMBL/GenBank/DDBJ databases">
        <title>Ladona fulva Genome sequencing and assembly.</title>
        <authorList>
            <person name="Murali S."/>
            <person name="Richards S."/>
            <person name="Bandaranaike D."/>
            <person name="Bellair M."/>
            <person name="Blankenburg K."/>
            <person name="Chao H."/>
            <person name="Dinh H."/>
            <person name="Doddapaneni H."/>
            <person name="Dugan-Rocha S."/>
            <person name="Elkadiri S."/>
            <person name="Gnanaolivu R."/>
            <person name="Hernandez B."/>
            <person name="Skinner E."/>
            <person name="Javaid M."/>
            <person name="Lee S."/>
            <person name="Li M."/>
            <person name="Ming W."/>
            <person name="Munidasa M."/>
            <person name="Muniz J."/>
            <person name="Nguyen L."/>
            <person name="Hughes D."/>
            <person name="Osuji N."/>
            <person name="Pu L.-L."/>
            <person name="Puazo M."/>
            <person name="Qu C."/>
            <person name="Quiroz J."/>
            <person name="Raj R."/>
            <person name="Weissenberger G."/>
            <person name="Xin Y."/>
            <person name="Zou X."/>
            <person name="Han Y."/>
            <person name="Worley K."/>
            <person name="Muzny D."/>
            <person name="Gibbs R."/>
        </authorList>
    </citation>
    <scope>NUCLEOTIDE SEQUENCE</scope>
    <source>
        <strain evidence="3">Sampled in the wild</strain>
    </source>
</reference>
<evidence type="ECO:0000256" key="1">
    <source>
        <dbReference type="SAM" id="MobiDB-lite"/>
    </source>
</evidence>
<keyword evidence="2" id="KW-1133">Transmembrane helix</keyword>
<organism evidence="3 4">
    <name type="scientific">Ladona fulva</name>
    <name type="common">Scarce chaser dragonfly</name>
    <name type="synonym">Libellula fulva</name>
    <dbReference type="NCBI Taxonomy" id="123851"/>
    <lineage>
        <taxon>Eukaryota</taxon>
        <taxon>Metazoa</taxon>
        <taxon>Ecdysozoa</taxon>
        <taxon>Arthropoda</taxon>
        <taxon>Hexapoda</taxon>
        <taxon>Insecta</taxon>
        <taxon>Pterygota</taxon>
        <taxon>Palaeoptera</taxon>
        <taxon>Odonata</taxon>
        <taxon>Epiprocta</taxon>
        <taxon>Anisoptera</taxon>
        <taxon>Libelluloidea</taxon>
        <taxon>Libellulidae</taxon>
        <taxon>Ladona</taxon>
    </lineage>
</organism>
<evidence type="ECO:0000313" key="3">
    <source>
        <dbReference type="EMBL" id="KAG8223481.1"/>
    </source>
</evidence>
<comment type="caution">
    <text evidence="3">The sequence shown here is derived from an EMBL/GenBank/DDBJ whole genome shotgun (WGS) entry which is preliminary data.</text>
</comment>
<feature type="compositionally biased region" description="Gly residues" evidence="1">
    <location>
        <begin position="553"/>
        <end position="565"/>
    </location>
</feature>
<accession>A0A8K0JW72</accession>
<dbReference type="GO" id="GO:0005886">
    <property type="term" value="C:plasma membrane"/>
    <property type="evidence" value="ECO:0007669"/>
    <property type="project" value="TreeGrafter"/>
</dbReference>
<keyword evidence="2" id="KW-0812">Transmembrane</keyword>
<feature type="region of interest" description="Disordered" evidence="1">
    <location>
        <begin position="247"/>
        <end position="293"/>
    </location>
</feature>
<sequence length="575" mass="63690">MLLPNGINCDYYKQLNLVGALVCCHALVDSLLHSKMKLIAILLSSEIILSYCYGEYYVNISHNGPVVLGATISFKAELFSSSGDSISEKLTFNWRDNAIPSHTGQTEGYEAVSYWNVSYPASDGYVPGRYEVEVSVEKWVFVYWVITSKRVEFEVTATLNGGLNVMQSGKTVAGPFISNAEGVKHEVVLSSPDFEYISRAPQVYSFWYVDCVYYGFSEGYDFTFNYPLEEKTHNVEAFMMVSFEPLPTPEPSTTTTVPPTTTGAPNSTTSTTPTTSTSTTSAPTTTGKSVNDNEDLMAKKIQSTYLLADVPYICMNSSIIPPDPKKTYGYFSRQLKCLYFIAAPVANVSINGTNWLKHGDMLNLQITCKGSYPYSHCVHIVTGSYNVTGNETCRPGEGSTAPFCEFYYMHYFPLATTYTVLIIIANDVSVKVTQVAVNIYEVTKKAQLSVIVVPVVCSIMAVVLIVFGVAYYVQNRRRFVVEVADFHFGHEDVGMEYKTFNERLKEAILNAFNRSIVDDDFSDSDSERDQRTSNRRWPQRGLRYTAGPSSNGTAGGPNGIGGRGDANGQRYGSME</sequence>
<dbReference type="OrthoDB" id="6381995at2759"/>
<dbReference type="AlphaFoldDB" id="A0A8K0JW72"/>
<keyword evidence="2" id="KW-0472">Membrane</keyword>
<dbReference type="Proteomes" id="UP000792457">
    <property type="component" value="Unassembled WGS sequence"/>
</dbReference>
<proteinExistence type="predicted"/>
<dbReference type="PANTHER" id="PTHR11861:SF8">
    <property type="entry name" value="PKD DOMAIN-CONTAINING PROTEIN"/>
    <property type="match status" value="1"/>
</dbReference>
<protein>
    <submittedName>
        <fullName evidence="3">Uncharacterized protein</fullName>
    </submittedName>
</protein>
<dbReference type="PANTHER" id="PTHR11861">
    <property type="entry name" value="MELANOCYTE PROTEIN PMEL 17-RELATED"/>
    <property type="match status" value="1"/>
</dbReference>
<evidence type="ECO:0000256" key="2">
    <source>
        <dbReference type="SAM" id="Phobius"/>
    </source>
</evidence>
<feature type="region of interest" description="Disordered" evidence="1">
    <location>
        <begin position="521"/>
        <end position="575"/>
    </location>
</feature>